<accession>A0A9N9ACU5</accession>
<evidence type="ECO:0000313" key="4">
    <source>
        <dbReference type="Proteomes" id="UP000789831"/>
    </source>
</evidence>
<dbReference type="AlphaFoldDB" id="A0A9N9ACU5"/>
<feature type="compositionally biased region" description="Polar residues" evidence="1">
    <location>
        <begin position="31"/>
        <end position="48"/>
    </location>
</feature>
<organism evidence="3 4">
    <name type="scientific">Ambispora gerdemannii</name>
    <dbReference type="NCBI Taxonomy" id="144530"/>
    <lineage>
        <taxon>Eukaryota</taxon>
        <taxon>Fungi</taxon>
        <taxon>Fungi incertae sedis</taxon>
        <taxon>Mucoromycota</taxon>
        <taxon>Glomeromycotina</taxon>
        <taxon>Glomeromycetes</taxon>
        <taxon>Archaeosporales</taxon>
        <taxon>Ambisporaceae</taxon>
        <taxon>Ambispora</taxon>
    </lineage>
</organism>
<dbReference type="EMBL" id="CAJVPL010000719">
    <property type="protein sequence ID" value="CAG8524166.1"/>
    <property type="molecule type" value="Genomic_DNA"/>
</dbReference>
<sequence>MKFLNIFTLVVTLAFCLYTRRINAIPTSALTNTKSSETPNKNYLQSTLLPHDPNKSATIPTETVHDAPNDEERRYDPTDEERRYDPTDEERPRRFIPTREIRHREIYRERPKLGIDVLRIYLDVLADLLERLHEIDERIPLERLSGLVGRKPDASPNRRLLGRILSGKVQTVKEQIR</sequence>
<comment type="caution">
    <text evidence="3">The sequence shown here is derived from an EMBL/GenBank/DDBJ whole genome shotgun (WGS) entry which is preliminary data.</text>
</comment>
<evidence type="ECO:0000256" key="2">
    <source>
        <dbReference type="SAM" id="SignalP"/>
    </source>
</evidence>
<gene>
    <name evidence="3" type="ORF">AGERDE_LOCUS5391</name>
</gene>
<feature type="region of interest" description="Disordered" evidence="1">
    <location>
        <begin position="31"/>
        <end position="91"/>
    </location>
</feature>
<proteinExistence type="predicted"/>
<keyword evidence="2" id="KW-0732">Signal</keyword>
<name>A0A9N9ACU5_9GLOM</name>
<feature type="compositionally biased region" description="Basic and acidic residues" evidence="1">
    <location>
        <begin position="63"/>
        <end position="91"/>
    </location>
</feature>
<evidence type="ECO:0000313" key="3">
    <source>
        <dbReference type="EMBL" id="CAG8524166.1"/>
    </source>
</evidence>
<protein>
    <submittedName>
        <fullName evidence="3">4651_t:CDS:1</fullName>
    </submittedName>
</protein>
<reference evidence="3" key="1">
    <citation type="submission" date="2021-06" db="EMBL/GenBank/DDBJ databases">
        <authorList>
            <person name="Kallberg Y."/>
            <person name="Tangrot J."/>
            <person name="Rosling A."/>
        </authorList>
    </citation>
    <scope>NUCLEOTIDE SEQUENCE</scope>
    <source>
        <strain evidence="3">MT106</strain>
    </source>
</reference>
<feature type="chain" id="PRO_5040489374" evidence="2">
    <location>
        <begin position="25"/>
        <end position="177"/>
    </location>
</feature>
<keyword evidence="4" id="KW-1185">Reference proteome</keyword>
<evidence type="ECO:0000256" key="1">
    <source>
        <dbReference type="SAM" id="MobiDB-lite"/>
    </source>
</evidence>
<dbReference type="Proteomes" id="UP000789831">
    <property type="component" value="Unassembled WGS sequence"/>
</dbReference>
<feature type="signal peptide" evidence="2">
    <location>
        <begin position="1"/>
        <end position="24"/>
    </location>
</feature>
<dbReference type="OrthoDB" id="10472830at2759"/>